<dbReference type="GO" id="GO:0006974">
    <property type="term" value="P:DNA damage response"/>
    <property type="evidence" value="ECO:0007669"/>
    <property type="project" value="UniProtKB-KW"/>
</dbReference>
<keyword evidence="2" id="KW-0227">DNA damage</keyword>
<reference evidence="8 9" key="1">
    <citation type="journal article" date="2019" name="Gigascience">
        <title>Whole-genome sequence of the oriental lung fluke Paragonimus westermani.</title>
        <authorList>
            <person name="Oey H."/>
            <person name="Zakrzewski M."/>
            <person name="Narain K."/>
            <person name="Devi K.R."/>
            <person name="Agatsuma T."/>
            <person name="Nawaratna S."/>
            <person name="Gobert G.N."/>
            <person name="Jones M.K."/>
            <person name="Ragan M.A."/>
            <person name="McManus D.P."/>
            <person name="Krause L."/>
        </authorList>
    </citation>
    <scope>NUCLEOTIDE SEQUENCE [LARGE SCALE GENOMIC DNA]</scope>
    <source>
        <strain evidence="8 9">IND2009</strain>
    </source>
</reference>
<dbReference type="Proteomes" id="UP000324629">
    <property type="component" value="Unassembled WGS sequence"/>
</dbReference>
<organism evidence="8 9">
    <name type="scientific">Paragonimus westermani</name>
    <dbReference type="NCBI Taxonomy" id="34504"/>
    <lineage>
        <taxon>Eukaryota</taxon>
        <taxon>Metazoa</taxon>
        <taxon>Spiralia</taxon>
        <taxon>Lophotrochozoa</taxon>
        <taxon>Platyhelminthes</taxon>
        <taxon>Trematoda</taxon>
        <taxon>Digenea</taxon>
        <taxon>Plagiorchiida</taxon>
        <taxon>Troglotremata</taxon>
        <taxon>Troglotrematidae</taxon>
        <taxon>Paragonimus</taxon>
    </lineage>
</organism>
<comment type="subcellular location">
    <subcellularLocation>
        <location evidence="1">Nucleus</location>
    </subcellularLocation>
</comment>
<evidence type="ECO:0000259" key="7">
    <source>
        <dbReference type="PROSITE" id="PS50172"/>
    </source>
</evidence>
<evidence type="ECO:0000313" key="8">
    <source>
        <dbReference type="EMBL" id="KAA3674080.1"/>
    </source>
</evidence>
<gene>
    <name evidence="8" type="ORF">DEA37_0005603</name>
</gene>
<evidence type="ECO:0000313" key="9">
    <source>
        <dbReference type="Proteomes" id="UP000324629"/>
    </source>
</evidence>
<evidence type="ECO:0000256" key="5">
    <source>
        <dbReference type="ARBA" id="ARBA00030146"/>
    </source>
</evidence>
<dbReference type="CDD" id="cd17744">
    <property type="entry name" value="BRCT_MDC1_rpt1"/>
    <property type="match status" value="1"/>
</dbReference>
<feature type="region of interest" description="Disordered" evidence="6">
    <location>
        <begin position="1128"/>
        <end position="1153"/>
    </location>
</feature>
<dbReference type="EMBL" id="QNGE01003410">
    <property type="protein sequence ID" value="KAA3674080.1"/>
    <property type="molecule type" value="Genomic_DNA"/>
</dbReference>
<dbReference type="InterPro" id="IPR051579">
    <property type="entry name" value="DDR_Transcriptional_Reg"/>
</dbReference>
<dbReference type="PANTHER" id="PTHR23196:SF1">
    <property type="entry name" value="PAX-INTERACTING PROTEIN 1"/>
    <property type="match status" value="1"/>
</dbReference>
<keyword evidence="9" id="KW-1185">Reference proteome</keyword>
<feature type="region of interest" description="Disordered" evidence="6">
    <location>
        <begin position="928"/>
        <end position="952"/>
    </location>
</feature>
<dbReference type="SMART" id="SM00292">
    <property type="entry name" value="BRCT"/>
    <property type="match status" value="3"/>
</dbReference>
<evidence type="ECO:0000256" key="4">
    <source>
        <dbReference type="ARBA" id="ARBA00023858"/>
    </source>
</evidence>
<comment type="caution">
    <text evidence="8">The sequence shown here is derived from an EMBL/GenBank/DDBJ whole genome shotgun (WGS) entry which is preliminary data.</text>
</comment>
<dbReference type="PROSITE" id="PS50172">
    <property type="entry name" value="BRCT"/>
    <property type="match status" value="1"/>
</dbReference>
<evidence type="ECO:0000256" key="1">
    <source>
        <dbReference type="ARBA" id="ARBA00004123"/>
    </source>
</evidence>
<evidence type="ECO:0000256" key="2">
    <source>
        <dbReference type="ARBA" id="ARBA00022763"/>
    </source>
</evidence>
<name>A0A5J4NF40_9TREM</name>
<dbReference type="Gene3D" id="3.40.50.10190">
    <property type="entry name" value="BRCT domain"/>
    <property type="match status" value="3"/>
</dbReference>
<dbReference type="SUPFAM" id="SSF52113">
    <property type="entry name" value="BRCT domain"/>
    <property type="match status" value="2"/>
</dbReference>
<dbReference type="CDD" id="cd17730">
    <property type="entry name" value="BRCT_PAXIP1_rpt4"/>
    <property type="match status" value="1"/>
</dbReference>
<feature type="non-terminal residue" evidence="8">
    <location>
        <position position="1"/>
    </location>
</feature>
<dbReference type="Pfam" id="PF16589">
    <property type="entry name" value="BRCT_2"/>
    <property type="match status" value="1"/>
</dbReference>
<evidence type="ECO:0000256" key="3">
    <source>
        <dbReference type="ARBA" id="ARBA00023242"/>
    </source>
</evidence>
<feature type="domain" description="BRCT" evidence="7">
    <location>
        <begin position="64"/>
        <end position="137"/>
    </location>
</feature>
<dbReference type="PANTHER" id="PTHR23196">
    <property type="entry name" value="PAX TRANSCRIPTION ACTIVATION DOMAIN INTERACTING PROTEIN"/>
    <property type="match status" value="1"/>
</dbReference>
<feature type="compositionally biased region" description="Basic and acidic residues" evidence="6">
    <location>
        <begin position="928"/>
        <end position="937"/>
    </location>
</feature>
<dbReference type="InterPro" id="IPR036420">
    <property type="entry name" value="BRCT_dom_sf"/>
</dbReference>
<evidence type="ECO:0000256" key="6">
    <source>
        <dbReference type="SAM" id="MobiDB-lite"/>
    </source>
</evidence>
<keyword evidence="3" id="KW-0539">Nucleus</keyword>
<protein>
    <recommendedName>
        <fullName evidence="4">PAX-interacting protein 1</fullName>
    </recommendedName>
    <alternativeName>
        <fullName evidence="5">PAX transactivation activation domain-interacting protein</fullName>
    </alternativeName>
</protein>
<dbReference type="Pfam" id="PF12738">
    <property type="entry name" value="PTCB-BRCT"/>
    <property type="match status" value="1"/>
</dbReference>
<dbReference type="InterPro" id="IPR001357">
    <property type="entry name" value="BRCT_dom"/>
</dbReference>
<dbReference type="GO" id="GO:0044666">
    <property type="term" value="C:MLL3/4 complex"/>
    <property type="evidence" value="ECO:0007669"/>
    <property type="project" value="TreeGrafter"/>
</dbReference>
<proteinExistence type="predicted"/>
<sequence length="1516" mass="163526">IEKFIQRVLPFHLFSLSLYPRASQALRDRIRIVTIFWVNDVLSKGRMIPPYEILHLPSPFSSDITFSFIKSQIISLTGFEGKDRLKVEFMIRQLGASFTDYLEPSNTLLVCKRPEGKKCEMAQSWSIPCVNVRWLQDIYFGDLMALALDIPHKYLSFEPADVTVSLDRCTPRVQDLMATFHVDEVHQSHAIMCSSKIPFISQSFLLCNVSLTLNPACFLLLPSRHCRELVDPGRLTKLSSDFAVEERERKRKLELDVVSQPKGKKRMKCSLTPLCEADVKLAMTCRTRLELLIAEAREKNELQVALKEKLKRIVVTEEQCTAQLPEISELIMHGVKHKLADERCMLEGNEVTRSYTSTHSETSDEPAVKSELELVVDGTLVDAFTSQYTLPNAPVSTSVDSLLGPNQNTRPSALATSSFPGIPISTDLYAMKQVAPVMSPLTITQTGGPAGNEVKSSDSPKQIECQRRSGVLTDDTGQSIVSLDVVHDVSKAECEIISIKPEDETLGNSPTAVDQPVGCEVPQPSGELVAVKSFSAPADSISNDDMHVDPNVVPSRKRIASDDLSDMCTKRAATDPLVDKGDISEMTSTVESIAASQAPLVSISTPSAEGLSAEAPKPIVQTADDTSLIKRSEDCIPPSVYPQSPATINTNVRIAFTAIDYESRLSLVELCLQLPDCQMVDSAEDATHLVCSRLLRTPKTYIAVALGRYLVTPKWIQASVLRGVWLDETPWLLSDPDAETQLGVRLSDSMVRARRRQMLGPEASLFAGLEFWLSPGACHREMCATLIRAGGGVVRHKRPTQKMALLPQPRQLIICHEDDSNVANYLMRLKTGNKAVHHEEFILSGVLRQELDYESYQIQYVNTLQSSLKAAVAAAEAALAHGGAMPQVPRTVGIECSGVSQTEVVCTTTGTRCPSVVTVECTSLDGRPVEGDPRPIDRSVIPTGPPARISLESPRTPIIRTGSTDGSGSLSHSVSMNSYASLESYSILTSDARYSTSGTPLRPFAVQRQSVDLTETPGHSMAPPIPKTHICRPTVPTGLQHLLADSTDHSHLPQDYYSNSYRTHGPYDLVPVSRYRHPDAVHQSPLNPPTGTFCVTRATDGSSGYAGNTVTAVNSSAVVSAYHRNISPTTRHTYDPGAEVTSETQRSVSRPRASSLLLSGPLTIPGTSYPTHRPVTALTAMIVAAESSTTDIASLTSTEATGGTSVSTFVLPNSTATFRAPCVTSPMMTQSSGLNARSAAADAHAVATATAAAANALIQSDRKASVSLNDSGTSVPRARSPRTTLSASLFVTDMSESKKPRIPVMHSISSGLSNASSLDAVTGLISAPMTFQMPVGTSDLTNLCHSYSPPVYSVSDHLHISTSHPVESLTSLSCASTTASSLHPPVGRSLFPKTMSNFVDSGLTRSASAEFCQLLSVSSPSISSSVGVNSSTQSVTINENTAFLLMATNPISNSGDVHPSVCALPSPIISISEANSDHVTEQRNAHATIPSSPTHSASLCAEYPSVLPSSDFEPRS</sequence>
<accession>A0A5J4NF40</accession>